<sequence>MGGAIWDGRWMGGAAGGWAAQQDGGGHGVSLRNRRTALPEFASVGRDVDARILGGEADGAGLRPPLARLAQAQVSARQQQHRRLALAARLARPPAVPVPRRRRRGRGRGGGCFRRLLLLVAAPARLRVVRAAARVAEALHDGGQRRTSPAGALPKHRVDRGAEPSGDGAVAAREPAPRLALGGRLPEQLLEVRGAAERGGQLGLHLPQRGRRGGGGGGGARQSIALPLPRLLQPGAQQVALGPHQRVDLRAVLPLQLRRQHVRSRPRAPAGRRRRGLGQPACGRRRDERRWCPAIACCMCIPGIGINAAATGDGGDEDTYWSCSASLTCFRDDGTTPLTFFKGAAQLKKLQEEEEVKDWNIYKYIKCLPNPFPSRPVGPAAGGPAPLPTP</sequence>
<feature type="region of interest" description="Disordered" evidence="1">
    <location>
        <begin position="140"/>
        <end position="178"/>
    </location>
</feature>
<reference evidence="2 3" key="1">
    <citation type="journal article" date="2009" name="Nature">
        <title>The Sorghum bicolor genome and the diversification of grasses.</title>
        <authorList>
            <person name="Paterson A.H."/>
            <person name="Bowers J.E."/>
            <person name="Bruggmann R."/>
            <person name="Dubchak I."/>
            <person name="Grimwood J."/>
            <person name="Gundlach H."/>
            <person name="Haberer G."/>
            <person name="Hellsten U."/>
            <person name="Mitros T."/>
            <person name="Poliakov A."/>
            <person name="Schmutz J."/>
            <person name="Spannagl M."/>
            <person name="Tang H."/>
            <person name="Wang X."/>
            <person name="Wicker T."/>
            <person name="Bharti A.K."/>
            <person name="Chapman J."/>
            <person name="Feltus F.A."/>
            <person name="Gowik U."/>
            <person name="Grigoriev I.V."/>
            <person name="Lyons E."/>
            <person name="Maher C.A."/>
            <person name="Martis M."/>
            <person name="Narechania A."/>
            <person name="Otillar R.P."/>
            <person name="Penning B.W."/>
            <person name="Salamov A.A."/>
            <person name="Wang Y."/>
            <person name="Zhang L."/>
            <person name="Carpita N.C."/>
            <person name="Freeling M."/>
            <person name="Gingle A.R."/>
            <person name="Hash C.T."/>
            <person name="Keller B."/>
            <person name="Klein P."/>
            <person name="Kresovich S."/>
            <person name="McCann M.C."/>
            <person name="Ming R."/>
            <person name="Peterson D.G."/>
            <person name="Mehboob-ur-Rahman"/>
            <person name="Ware D."/>
            <person name="Westhoff P."/>
            <person name="Mayer K.F."/>
            <person name="Messing J."/>
            <person name="Rokhsar D.S."/>
        </authorList>
    </citation>
    <scope>NUCLEOTIDE SEQUENCE [LARGE SCALE GENOMIC DNA]</scope>
    <source>
        <strain evidence="3">cv. BTx623</strain>
    </source>
</reference>
<dbReference type="InParanoid" id="A0A1Z5RJH4"/>
<feature type="region of interest" description="Disordered" evidence="1">
    <location>
        <begin position="260"/>
        <end position="281"/>
    </location>
</feature>
<organism evidence="2 3">
    <name type="scientific">Sorghum bicolor</name>
    <name type="common">Sorghum</name>
    <name type="synonym">Sorghum vulgare</name>
    <dbReference type="NCBI Taxonomy" id="4558"/>
    <lineage>
        <taxon>Eukaryota</taxon>
        <taxon>Viridiplantae</taxon>
        <taxon>Streptophyta</taxon>
        <taxon>Embryophyta</taxon>
        <taxon>Tracheophyta</taxon>
        <taxon>Spermatophyta</taxon>
        <taxon>Magnoliopsida</taxon>
        <taxon>Liliopsida</taxon>
        <taxon>Poales</taxon>
        <taxon>Poaceae</taxon>
        <taxon>PACMAD clade</taxon>
        <taxon>Panicoideae</taxon>
        <taxon>Andropogonodae</taxon>
        <taxon>Andropogoneae</taxon>
        <taxon>Sorghinae</taxon>
        <taxon>Sorghum</taxon>
    </lineage>
</organism>
<name>A0A1Z5RJH4_SORBI</name>
<keyword evidence="3" id="KW-1185">Reference proteome</keyword>
<protein>
    <submittedName>
        <fullName evidence="2">Uncharacterized protein</fullName>
    </submittedName>
</protein>
<feature type="region of interest" description="Disordered" evidence="1">
    <location>
        <begin position="201"/>
        <end position="222"/>
    </location>
</feature>
<reference evidence="3" key="2">
    <citation type="journal article" date="2018" name="Plant J.">
        <title>The Sorghum bicolor reference genome: improved assembly, gene annotations, a transcriptome atlas, and signatures of genome organization.</title>
        <authorList>
            <person name="McCormick R.F."/>
            <person name="Truong S.K."/>
            <person name="Sreedasyam A."/>
            <person name="Jenkins J."/>
            <person name="Shu S."/>
            <person name="Sims D."/>
            <person name="Kennedy M."/>
            <person name="Amirebrahimi M."/>
            <person name="Weers B.D."/>
            <person name="McKinley B."/>
            <person name="Mattison A."/>
            <person name="Morishige D.T."/>
            <person name="Grimwood J."/>
            <person name="Schmutz J."/>
            <person name="Mullet J.E."/>
        </authorList>
    </citation>
    <scope>NUCLEOTIDE SEQUENCE [LARGE SCALE GENOMIC DNA]</scope>
    <source>
        <strain evidence="3">cv. BTx623</strain>
    </source>
</reference>
<dbReference type="AlphaFoldDB" id="A0A1Z5RJH4"/>
<feature type="compositionally biased region" description="Basic residues" evidence="1">
    <location>
        <begin position="260"/>
        <end position="276"/>
    </location>
</feature>
<dbReference type="Gramene" id="OQU83595">
    <property type="protein sequence ID" value="OQU83595"/>
    <property type="gene ID" value="SORBI_3005G141900"/>
</dbReference>
<evidence type="ECO:0000313" key="2">
    <source>
        <dbReference type="EMBL" id="OQU83595.1"/>
    </source>
</evidence>
<accession>A0A1Z5RJH4</accession>
<evidence type="ECO:0000256" key="1">
    <source>
        <dbReference type="SAM" id="MobiDB-lite"/>
    </source>
</evidence>
<gene>
    <name evidence="2" type="ORF">SORBI_3005G141900</name>
</gene>
<evidence type="ECO:0000313" key="3">
    <source>
        <dbReference type="Proteomes" id="UP000000768"/>
    </source>
</evidence>
<proteinExistence type="predicted"/>
<dbReference type="EMBL" id="CM000764">
    <property type="protein sequence ID" value="OQU83595.1"/>
    <property type="molecule type" value="Genomic_DNA"/>
</dbReference>
<dbReference type="Proteomes" id="UP000000768">
    <property type="component" value="Chromosome 5"/>
</dbReference>